<protein>
    <submittedName>
        <fullName evidence="1">Uncharacterized protein</fullName>
    </submittedName>
</protein>
<dbReference type="EMBL" id="JAGSOT010000075">
    <property type="protein sequence ID" value="MBR7797901.1"/>
    <property type="molecule type" value="Genomic_DNA"/>
</dbReference>
<name>A0A941DY98_9BACI</name>
<proteinExistence type="predicted"/>
<comment type="caution">
    <text evidence="1">The sequence shown here is derived from an EMBL/GenBank/DDBJ whole genome shotgun (WGS) entry which is preliminary data.</text>
</comment>
<dbReference type="Proteomes" id="UP000675284">
    <property type="component" value="Unassembled WGS sequence"/>
</dbReference>
<evidence type="ECO:0000313" key="1">
    <source>
        <dbReference type="EMBL" id="MBR7797901.1"/>
    </source>
</evidence>
<dbReference type="AlphaFoldDB" id="A0A941DY98"/>
<dbReference type="RefSeq" id="WP_166530892.1">
    <property type="nucleotide sequence ID" value="NZ_JAGSOT010000075.1"/>
</dbReference>
<sequence length="78" mass="9459">MKWVVEISKDRFELLKELEEKQEDEIKIAADKLNKLWAEINFIDQIIDSYKDYQLFKEENNISTRNIVRSINNYLTAY</sequence>
<reference evidence="1" key="1">
    <citation type="submission" date="2021-04" db="EMBL/GenBank/DDBJ databases">
        <title>Isolation and polyphasic classification of algal microorganism.</title>
        <authorList>
            <person name="Wang S."/>
        </authorList>
    </citation>
    <scope>NUCLEOTIDE SEQUENCE</scope>
    <source>
        <strain evidence="1">720a</strain>
    </source>
</reference>
<gene>
    <name evidence="1" type="ORF">KCX74_17895</name>
</gene>
<organism evidence="1 2">
    <name type="scientific">Virgibacillus salarius</name>
    <dbReference type="NCBI Taxonomy" id="447199"/>
    <lineage>
        <taxon>Bacteria</taxon>
        <taxon>Bacillati</taxon>
        <taxon>Bacillota</taxon>
        <taxon>Bacilli</taxon>
        <taxon>Bacillales</taxon>
        <taxon>Bacillaceae</taxon>
        <taxon>Virgibacillus</taxon>
    </lineage>
</organism>
<accession>A0A941DY98</accession>
<keyword evidence="2" id="KW-1185">Reference proteome</keyword>
<evidence type="ECO:0000313" key="2">
    <source>
        <dbReference type="Proteomes" id="UP000675284"/>
    </source>
</evidence>